<dbReference type="PANTHER" id="PTHR23159:SF31">
    <property type="entry name" value="CENTROSOME-ASSOCIATED PROTEIN CEP250 ISOFORM X1"/>
    <property type="match status" value="1"/>
</dbReference>
<keyword evidence="1" id="KW-0175">Coiled coil</keyword>
<organism evidence="6 7">
    <name type="scientific">Gardnerella vaginalis</name>
    <dbReference type="NCBI Taxonomy" id="2702"/>
    <lineage>
        <taxon>Bacteria</taxon>
        <taxon>Bacillati</taxon>
        <taxon>Actinomycetota</taxon>
        <taxon>Actinomycetes</taxon>
        <taxon>Bifidobacteriales</taxon>
        <taxon>Bifidobacteriaceae</taxon>
        <taxon>Gardnerella</taxon>
    </lineage>
</organism>
<dbReference type="PANTHER" id="PTHR23159">
    <property type="entry name" value="CENTROSOMAL PROTEIN 2"/>
    <property type="match status" value="1"/>
</dbReference>
<dbReference type="InterPro" id="IPR009148">
    <property type="entry name" value="PcsB-like"/>
</dbReference>
<name>A0A1H1L7A9_GARVA</name>
<feature type="coiled-coil region" evidence="1">
    <location>
        <begin position="197"/>
        <end position="245"/>
    </location>
</feature>
<protein>
    <submittedName>
        <fullName evidence="6">CHAP domain-containing protein</fullName>
    </submittedName>
</protein>
<dbReference type="PROSITE" id="PS51257">
    <property type="entry name" value="PROKAR_LIPOPROTEIN"/>
    <property type="match status" value="1"/>
</dbReference>
<evidence type="ECO:0000256" key="1">
    <source>
        <dbReference type="SAM" id="Coils"/>
    </source>
</evidence>
<dbReference type="InterPro" id="IPR007921">
    <property type="entry name" value="CHAP_dom"/>
</dbReference>
<dbReference type="AlphaFoldDB" id="A0A1H1L7A9"/>
<dbReference type="PROSITE" id="PS50911">
    <property type="entry name" value="CHAP"/>
    <property type="match status" value="1"/>
</dbReference>
<feature type="chain" id="PRO_5042685458" evidence="3">
    <location>
        <begin position="34"/>
        <end position="464"/>
    </location>
</feature>
<evidence type="ECO:0000256" key="2">
    <source>
        <dbReference type="SAM" id="MobiDB-lite"/>
    </source>
</evidence>
<proteinExistence type="predicted"/>
<comment type="caution">
    <text evidence="6">The sequence shown here is derived from an EMBL/GenBank/DDBJ whole genome shotgun (WGS) entry which is preliminary data.</text>
</comment>
<keyword evidence="3" id="KW-0732">Signal</keyword>
<gene>
    <name evidence="6" type="ORF">CG405_06690</name>
    <name evidence="5" type="ORF">QP372_00690</name>
</gene>
<feature type="region of interest" description="Disordered" evidence="2">
    <location>
        <begin position="292"/>
        <end position="313"/>
    </location>
</feature>
<dbReference type="GeneID" id="45576873"/>
<dbReference type="EMBL" id="NNRU01000005">
    <property type="protein sequence ID" value="RFT28137.1"/>
    <property type="molecule type" value="Genomic_DNA"/>
</dbReference>
<dbReference type="Pfam" id="PF05257">
    <property type="entry name" value="CHAP"/>
    <property type="match status" value="1"/>
</dbReference>
<sequence length="464" mass="49640">MESKKCHAKYCKRTVASAIASSFLMLSAGITLYACQPLRADAVTMQDYNRKVQSNAALKKRLAGVNKQLADKILELNDLNEHQIPNQVRAAQQAQEQAQQAMGLVESTNQRLQSAQKDKLDLEEKIKQTGEDFDDAKAAVAQLARKSFHGSNASNVMAMVTKSTTTEQFVGKLQSEAAVARSEANAANDAAVTLSNSMNRRQRLAAIETEIQKLKAKADSEAQSAQAAAKAASEKQRSLQSLRDQGTILRKQLESQKNSLTSQDAREAAEIIALKSQIDAQARALAATAAARMNPNNGNRQQLRGGGSWNTPSLPSLPLSNGAANGMNYAVPGNCPAGSGNCYGHNTGNTAGGSAYPARQCTLWAYLRRSQLGLPVGSFMGNGADWANSGRRLGYLVNRTPHVGAVMVFARGAAGSDPTYGHVAVVERVNSDGSVLISEGGVGFATFPSYRTIRNAGNYEYVHY</sequence>
<reference evidence="6 7" key="1">
    <citation type="submission" date="2017-07" db="EMBL/GenBank/DDBJ databases">
        <title>A comparative genomics approach to explaining the enigmatic role of Gardnerella vaginalis in the vaginal microbiome.</title>
        <authorList>
            <person name="Vancuren S.J."/>
            <person name="Hill J.E."/>
        </authorList>
    </citation>
    <scope>NUCLEOTIDE SEQUENCE [LARGE SCALE GENOMIC DNA]</scope>
    <source>
        <strain evidence="6 7">WP023</strain>
    </source>
</reference>
<accession>A0A1H1L7A9</accession>
<dbReference type="InterPro" id="IPR038765">
    <property type="entry name" value="Papain-like_cys_pep_sf"/>
</dbReference>
<evidence type="ECO:0000313" key="6">
    <source>
        <dbReference type="EMBL" id="RFT28137.1"/>
    </source>
</evidence>
<feature type="domain" description="Peptidase C51" evidence="4">
    <location>
        <begin position="336"/>
        <end position="463"/>
    </location>
</feature>
<feature type="coiled-coil region" evidence="1">
    <location>
        <begin position="91"/>
        <end position="132"/>
    </location>
</feature>
<dbReference type="Proteomes" id="UP001237784">
    <property type="component" value="Unassembled WGS sequence"/>
</dbReference>
<evidence type="ECO:0000256" key="3">
    <source>
        <dbReference type="SAM" id="SignalP"/>
    </source>
</evidence>
<dbReference type="PRINTS" id="PR01852">
    <property type="entry name" value="SIBAPROTEIN"/>
</dbReference>
<dbReference type="RefSeq" id="WP_004113498.1">
    <property type="nucleotide sequence ID" value="NZ_CP033836.1"/>
</dbReference>
<dbReference type="EMBL" id="JASOME010000001">
    <property type="protein sequence ID" value="MDK7063041.1"/>
    <property type="molecule type" value="Genomic_DNA"/>
</dbReference>
<evidence type="ECO:0000313" key="7">
    <source>
        <dbReference type="Proteomes" id="UP000258379"/>
    </source>
</evidence>
<reference evidence="5" key="2">
    <citation type="submission" date="2023-05" db="EMBL/GenBank/DDBJ databases">
        <title>Cataloging the Phylogenetic Diversity of Human Bladder Bacteria.</title>
        <authorList>
            <person name="Du J."/>
        </authorList>
    </citation>
    <scope>NUCLEOTIDE SEQUENCE</scope>
    <source>
        <strain evidence="5">UMB6789</strain>
    </source>
</reference>
<dbReference type="SUPFAM" id="SSF54001">
    <property type="entry name" value="Cysteine proteinases"/>
    <property type="match status" value="1"/>
</dbReference>
<feature type="signal peptide" evidence="3">
    <location>
        <begin position="1"/>
        <end position="33"/>
    </location>
</feature>
<dbReference type="Gene3D" id="3.90.1720.10">
    <property type="entry name" value="endopeptidase domain like (from Nostoc punctiforme)"/>
    <property type="match status" value="1"/>
</dbReference>
<feature type="compositionally biased region" description="Low complexity" evidence="2">
    <location>
        <begin position="292"/>
        <end position="303"/>
    </location>
</feature>
<dbReference type="Proteomes" id="UP000258379">
    <property type="component" value="Unassembled WGS sequence"/>
</dbReference>
<evidence type="ECO:0000313" key="5">
    <source>
        <dbReference type="EMBL" id="MDK7063041.1"/>
    </source>
</evidence>
<evidence type="ECO:0000259" key="4">
    <source>
        <dbReference type="PROSITE" id="PS50911"/>
    </source>
</evidence>